<evidence type="ECO:0000313" key="1">
    <source>
        <dbReference type="EMBL" id="PXF60430.1"/>
    </source>
</evidence>
<protein>
    <submittedName>
        <fullName evidence="1">Cobalt chelatase</fullName>
    </submittedName>
</protein>
<comment type="caution">
    <text evidence="1">The sequence shown here is derived from an EMBL/GenBank/DDBJ whole genome shotgun (WGS) entry which is preliminary data.</text>
</comment>
<dbReference type="EMBL" id="PQXF01000017">
    <property type="protein sequence ID" value="PXF60430.1"/>
    <property type="molecule type" value="Genomic_DNA"/>
</dbReference>
<gene>
    <name evidence="1" type="ORF">C4B59_09515</name>
</gene>
<accession>A0AC61L1T0</accession>
<evidence type="ECO:0000313" key="2">
    <source>
        <dbReference type="Proteomes" id="UP000248329"/>
    </source>
</evidence>
<proteinExistence type="predicted"/>
<organism evidence="1 2">
    <name type="scientific">Candidatus Methanogaster sp</name>
    <dbReference type="NCBI Taxonomy" id="3386292"/>
    <lineage>
        <taxon>Archaea</taxon>
        <taxon>Methanobacteriati</taxon>
        <taxon>Methanobacteriota</taxon>
        <taxon>Stenosarchaea group</taxon>
        <taxon>Methanomicrobia</taxon>
        <taxon>Methanosarcinales</taxon>
        <taxon>ANME-2 cluster</taxon>
        <taxon>Candidatus Methanogasteraceae</taxon>
        <taxon>Candidatus Methanogaster</taxon>
    </lineage>
</organism>
<sequence>MRISSLLLAAVLLIVLALPVAADYPMFGLDPGRTGNASGDAPLSNMRIWEAKPGVGYIGCGASVADGRVYVPTWPTMSESSYLGLYCLDESDGSIVWNNSLGGNGGVSTPAVVGDRVFAGSVGPYGTPGPGDPTTGDLYCINATNGNTLWNKSVESNPGWFGLASSPLIYDDVVYVVSFSDGKLHAFDLDGNELWDYAASGGSDTFMSAATDGSKLFFGGGNAINCVDIATHNAVWTFNVGDTVTTTPAVEAGVVYFATGKGEKKLYAVDIATGNEIWSRYHYGSLSSPAVSNGRIYIGDKDKRLNCIDATDGNEIWNRTLEGACRSSAVVAGGLVYTAANSAEGTVYCFDADDGTLKWSYDTGDYVMAQPSVSDGILFIGSDTGYLYAFGTPEKFWKCNAILLKGETLNVTADNSGTNYTINRTTSLGAFVKASMYGGFNFTINDSCHAFIDSVSGVANNETRGEFWHYRVNYPDDPKPGLGANEFELNAASDARDVITFYYGDSETTPENSTMAIEITTQVIDGKPEAIFITVEHHDFIKSTSAGSNLNITLLNPVDVQSGIDLPRYDLIFLEHISGSTAENLKNPIEAANTAGIDIICIHSEWYDDEFGNVDLTEHPLILQYWGNYGEENIARLLTYLEVSFCGFIGDVKDPVLTPKAHIRHPDTPERFYDTTTYLDWYANKPGYQYNPDNITIGVASWYESSGSAEISKLAHTLEKKGVNVISIGFGGSGDLKRFYIINNSTTVDTIVCTKSFRINVGDVDQGIRDLETLDVPVMRAVRLYYMSPAEWRNETSHGISIMDLGFQVGLPEMDGIIDPIVIAGKNESDSEYQPIDEQINWTANRAIGWAHLNSTPNDEKRIAMIYYNHGGGKDNLGATYLNVPPSLRNILVAMNESGYDVTGGVPDEETLTDLMIHQGTNIGTWAPGELERLASSGTATLLPVETYLGWFGELEAERQAEVVEWWGEPPGEVMVWTNETTKEQYFVIPKFSSGNVILAPQPTRGRLRNDAVRYHNKDLPPHHQYIAFYLWLGADQGSAGFGADAILHFGKHGTQEWLPGKGSGLSSDDCWPAILIRDMPVIYPYIMDGIAEGTQAKRRGSAAMITHLTPPIVAAGLYGNLTNLLGTVSLYSDPTINSTVKQECKNIIIAECMELHLDEDLGVDPNAIAGDDTAFNLFVEELADYLYGIKTELVPYGLHTFGEPPEGEPKISLVISMLRDGYKAEIAHIIGYDDYPNPIRTDEEEELDNFAAQLIAEVLSGTNSTEAQEIVLNQSSDDLTTYLNRAAGFSGDLANCTIEVNRTLKGFDGGYIPPSTADDPIRDPSALPTGRNFYSMNPRAIPTKEAWEAGKKMADALIERYQADHDGAYPRKPAIVLWAWAMTDYGIVESEILYLVGARPMWDSYGAVYDVELIDESELGRPRIDVMIIPSGLHRDVYPDKLKLIDRAIRLAAADNGTLYDNYVRENSEEIFEALNATGNYTGPYPEEDARYLSVSRIFLEAPGTYGPNLDSVIGASSTWNNSSVIGETYISRMHYIYGDEVWGIPGEEVFKLNLAQIDAIVHNTNSNLYGFIDNDDVFQYVGGLASAYRYIAGSGSPDVYVTDNRDPDENPTVSSLSVVIHKELRTRYLNPKWIEGMRGEGYAGSREISNFMEHLGGWDATMPDLITDSIWQQVYEAYVKEDYTPTTVDAVIALRMATGSIPALDWADVSGDGVVTSLDALMILQNTIGG</sequence>
<name>A0AC61L1T0_9EURY</name>
<reference evidence="1" key="1">
    <citation type="submission" date="2018-01" db="EMBL/GenBank/DDBJ databases">
        <authorList>
            <person name="Krukenberg V."/>
        </authorList>
    </citation>
    <scope>NUCLEOTIDE SEQUENCE</scope>
    <source>
        <strain evidence="1">E20ANME2</strain>
    </source>
</reference>
<dbReference type="Proteomes" id="UP000248329">
    <property type="component" value="Unassembled WGS sequence"/>
</dbReference>